<keyword evidence="2" id="KW-0131">Cell cycle</keyword>
<dbReference type="InterPro" id="IPR003959">
    <property type="entry name" value="ATPase_AAA_core"/>
</dbReference>
<dbReference type="Proteomes" id="UP000094224">
    <property type="component" value="Unassembled WGS sequence"/>
</dbReference>
<keyword evidence="3" id="KW-1185">Reference proteome</keyword>
<evidence type="ECO:0000313" key="3">
    <source>
        <dbReference type="Proteomes" id="UP000094224"/>
    </source>
</evidence>
<dbReference type="InterPro" id="IPR027417">
    <property type="entry name" value="P-loop_NTPase"/>
</dbReference>
<proteinExistence type="predicted"/>
<dbReference type="PANTHER" id="PTHR23077:SF117">
    <property type="entry name" value="AAA+ ATPASE DOMAIN-CONTAINING PROTEIN"/>
    <property type="match status" value="1"/>
</dbReference>
<dbReference type="InterPro" id="IPR003593">
    <property type="entry name" value="AAA+_ATPase"/>
</dbReference>
<comment type="caution">
    <text evidence="2">The sequence shown here is derived from an EMBL/GenBank/DDBJ whole genome shotgun (WGS) entry which is preliminary data.</text>
</comment>
<name>A0A1E3SZH8_9MYCO</name>
<feature type="domain" description="AAA+ ATPase" evidence="1">
    <location>
        <begin position="232"/>
        <end position="358"/>
    </location>
</feature>
<dbReference type="Gene3D" id="1.10.8.60">
    <property type="match status" value="1"/>
</dbReference>
<dbReference type="RefSeq" id="WP_069400086.1">
    <property type="nucleotide sequence ID" value="NZ_JAYWKZ010000014.1"/>
</dbReference>
<dbReference type="AlphaFoldDB" id="A0A1E3SZH8"/>
<dbReference type="STRING" id="243061.AWC25_16705"/>
<dbReference type="GO" id="GO:0005524">
    <property type="term" value="F:ATP binding"/>
    <property type="evidence" value="ECO:0007669"/>
    <property type="project" value="InterPro"/>
</dbReference>
<accession>A0A1E3SZH8</accession>
<protein>
    <submittedName>
        <fullName evidence="2">Cell division protein</fullName>
    </submittedName>
</protein>
<dbReference type="EMBL" id="MIHC01000014">
    <property type="protein sequence ID" value="ODR07003.1"/>
    <property type="molecule type" value="Genomic_DNA"/>
</dbReference>
<keyword evidence="2" id="KW-0132">Cell division</keyword>
<gene>
    <name evidence="2" type="ORF">BHQ21_09670</name>
</gene>
<dbReference type="SUPFAM" id="SSF52540">
    <property type="entry name" value="P-loop containing nucleoside triphosphate hydrolases"/>
    <property type="match status" value="1"/>
</dbReference>
<dbReference type="GO" id="GO:0016887">
    <property type="term" value="F:ATP hydrolysis activity"/>
    <property type="evidence" value="ECO:0007669"/>
    <property type="project" value="InterPro"/>
</dbReference>
<sequence length="435" mass="45544">MSGIEPPSVAAALASEHPDVRRAVELVGQILVGSVTSSTSSSGFLQATLGHPVSELVCESRKLSSIGHITVGLAFAALIERFDPQIGPGDDDDPPTWGHVKVGEQHLAPPSALSAYFASGQLAPAPLVVRLCESFNYSGAPQLKVYTAAGDRSHGAAVIDAIMSDADGAKSLFRGRALAASEDNGLVMEVSELPAVTRANIVIPEAVWSEIDLNVAAVTTRRDLMTTLGLGVRRGVLLVGPPGVGKTVISQVIANELVGAFTVINVDARAGQSVLAGVYKEARTLGPTLIVLEDLDLIVADRRNWRDTNALSEFLAAMDADPSAPILTLASTNDVNALDAASIRTARFDSIIEIGYPSRDAAARILTNYLRGVPGGDSVDVQFVAAHFGTNISGADIREIVRRTVLGSGSATQEGLIATVRSGRFKPQLPQGNYL</sequence>
<evidence type="ECO:0000259" key="1">
    <source>
        <dbReference type="SMART" id="SM00382"/>
    </source>
</evidence>
<dbReference type="Pfam" id="PF00004">
    <property type="entry name" value="AAA"/>
    <property type="match status" value="1"/>
</dbReference>
<dbReference type="InterPro" id="IPR050168">
    <property type="entry name" value="AAA_ATPase_domain"/>
</dbReference>
<evidence type="ECO:0000313" key="2">
    <source>
        <dbReference type="EMBL" id="ODR07003.1"/>
    </source>
</evidence>
<dbReference type="PANTHER" id="PTHR23077">
    <property type="entry name" value="AAA-FAMILY ATPASE"/>
    <property type="match status" value="1"/>
</dbReference>
<dbReference type="Gene3D" id="3.40.50.300">
    <property type="entry name" value="P-loop containing nucleotide triphosphate hydrolases"/>
    <property type="match status" value="1"/>
</dbReference>
<organism evidence="2 3">
    <name type="scientific">Mycobacterium sherrisii</name>
    <dbReference type="NCBI Taxonomy" id="243061"/>
    <lineage>
        <taxon>Bacteria</taxon>
        <taxon>Bacillati</taxon>
        <taxon>Actinomycetota</taxon>
        <taxon>Actinomycetes</taxon>
        <taxon>Mycobacteriales</taxon>
        <taxon>Mycobacteriaceae</taxon>
        <taxon>Mycobacterium</taxon>
        <taxon>Mycobacterium simiae complex</taxon>
    </lineage>
</organism>
<dbReference type="SMART" id="SM00382">
    <property type="entry name" value="AAA"/>
    <property type="match status" value="1"/>
</dbReference>
<dbReference type="GO" id="GO:0051301">
    <property type="term" value="P:cell division"/>
    <property type="evidence" value="ECO:0007669"/>
    <property type="project" value="UniProtKB-KW"/>
</dbReference>
<reference evidence="3" key="1">
    <citation type="submission" date="2016-09" db="EMBL/GenBank/DDBJ databases">
        <authorList>
            <person name="Greninger A.L."/>
            <person name="Jerome K.R."/>
            <person name="Mcnair B."/>
            <person name="Wallis C."/>
            <person name="Fang F."/>
        </authorList>
    </citation>
    <scope>NUCLEOTIDE SEQUENCE [LARGE SCALE GENOMIC DNA]</scope>
    <source>
        <strain evidence="3">BC1_M4</strain>
    </source>
</reference>